<dbReference type="Pfam" id="PF07331">
    <property type="entry name" value="TctB"/>
    <property type="match status" value="1"/>
</dbReference>
<feature type="transmembrane region" description="Helical" evidence="1">
    <location>
        <begin position="90"/>
        <end position="123"/>
    </location>
</feature>
<feature type="domain" description="DUF1468" evidence="2">
    <location>
        <begin position="10"/>
        <end position="154"/>
    </location>
</feature>
<name>A0A8J7W098_9FIRM</name>
<evidence type="ECO:0000256" key="1">
    <source>
        <dbReference type="SAM" id="Phobius"/>
    </source>
</evidence>
<organism evidence="3 4">
    <name type="scientific">Sinanaerobacter chloroacetimidivorans</name>
    <dbReference type="NCBI Taxonomy" id="2818044"/>
    <lineage>
        <taxon>Bacteria</taxon>
        <taxon>Bacillati</taxon>
        <taxon>Bacillota</taxon>
        <taxon>Clostridia</taxon>
        <taxon>Peptostreptococcales</taxon>
        <taxon>Anaerovoracaceae</taxon>
        <taxon>Sinanaerobacter</taxon>
    </lineage>
</organism>
<keyword evidence="1" id="KW-0812">Transmembrane</keyword>
<evidence type="ECO:0000259" key="2">
    <source>
        <dbReference type="Pfam" id="PF07331"/>
    </source>
</evidence>
<keyword evidence="4" id="KW-1185">Reference proteome</keyword>
<feature type="transmembrane region" description="Helical" evidence="1">
    <location>
        <begin position="129"/>
        <end position="149"/>
    </location>
</feature>
<dbReference type="InterPro" id="IPR009936">
    <property type="entry name" value="DUF1468"/>
</dbReference>
<dbReference type="AlphaFoldDB" id="A0A8J7W098"/>
<sequence>MKLKYNSEIISGAVFLVAAAVLWLLIPSQINTMETSAINAQTVPKIVIGGMGLFSLGLLLQGIFTLPKKEVVLTRAGLISDCFRKELKSVVYAIILLAYLAALTWMGFLISTVLLTIAILLFYGARKWYYYAIPLAMVGVVYFVFKMLLRVSLP</sequence>
<feature type="transmembrane region" description="Helical" evidence="1">
    <location>
        <begin position="9"/>
        <end position="26"/>
    </location>
</feature>
<keyword evidence="1" id="KW-1133">Transmembrane helix</keyword>
<reference evidence="3" key="2">
    <citation type="submission" date="2021-04" db="EMBL/GenBank/DDBJ databases">
        <authorList>
            <person name="Liu J."/>
        </authorList>
    </citation>
    <scope>NUCLEOTIDE SEQUENCE</scope>
    <source>
        <strain evidence="3">BAD-6</strain>
    </source>
</reference>
<feature type="transmembrane region" description="Helical" evidence="1">
    <location>
        <begin position="46"/>
        <end position="66"/>
    </location>
</feature>
<protein>
    <submittedName>
        <fullName evidence="3">Tripartite tricarboxylate transporter TctB family protein</fullName>
    </submittedName>
</protein>
<dbReference type="RefSeq" id="WP_227017014.1">
    <property type="nucleotide sequence ID" value="NZ_JAGSND010000002.1"/>
</dbReference>
<dbReference type="Proteomes" id="UP000675664">
    <property type="component" value="Unassembled WGS sequence"/>
</dbReference>
<comment type="caution">
    <text evidence="3">The sequence shown here is derived from an EMBL/GenBank/DDBJ whole genome shotgun (WGS) entry which is preliminary data.</text>
</comment>
<evidence type="ECO:0000313" key="3">
    <source>
        <dbReference type="EMBL" id="MBR0596880.1"/>
    </source>
</evidence>
<reference evidence="3" key="1">
    <citation type="submission" date="2021-04" db="EMBL/GenBank/DDBJ databases">
        <title>Sinoanaerobacter chloroacetimidivorans sp. nov., an obligate anaerobic bacterium isolated from anaerobic sludge.</title>
        <authorList>
            <person name="Bao Y."/>
        </authorList>
    </citation>
    <scope>NUCLEOTIDE SEQUENCE</scope>
    <source>
        <strain evidence="3">BAD-6</strain>
    </source>
</reference>
<gene>
    <name evidence="3" type="ORF">KCX82_03230</name>
</gene>
<dbReference type="EMBL" id="JAGSND010000002">
    <property type="protein sequence ID" value="MBR0596880.1"/>
    <property type="molecule type" value="Genomic_DNA"/>
</dbReference>
<keyword evidence="1" id="KW-0472">Membrane</keyword>
<evidence type="ECO:0000313" key="4">
    <source>
        <dbReference type="Proteomes" id="UP000675664"/>
    </source>
</evidence>
<proteinExistence type="predicted"/>
<accession>A0A8J7W098</accession>